<dbReference type="Proteomes" id="UP000828941">
    <property type="component" value="Chromosome 13"/>
</dbReference>
<evidence type="ECO:0000313" key="1">
    <source>
        <dbReference type="EMBL" id="KAI4300014.1"/>
    </source>
</evidence>
<comment type="caution">
    <text evidence="1">The sequence shown here is derived from an EMBL/GenBank/DDBJ whole genome shotgun (WGS) entry which is preliminary data.</text>
</comment>
<gene>
    <name evidence="1" type="ORF">L6164_033434</name>
</gene>
<sequence>MATVGGISPVEGSENSAKIDNLARFAVDEHNKKENTLVQFVKVVSAKEQVVSGILYYITLEATDNGKKKLYEAKVWEKSWLDFKELQEFKFLGDVPSYHHTCC</sequence>
<name>A0ACB9KRX3_BAUVA</name>
<organism evidence="1 2">
    <name type="scientific">Bauhinia variegata</name>
    <name type="common">Purple orchid tree</name>
    <name type="synonym">Phanera variegata</name>
    <dbReference type="NCBI Taxonomy" id="167791"/>
    <lineage>
        <taxon>Eukaryota</taxon>
        <taxon>Viridiplantae</taxon>
        <taxon>Streptophyta</taxon>
        <taxon>Embryophyta</taxon>
        <taxon>Tracheophyta</taxon>
        <taxon>Spermatophyta</taxon>
        <taxon>Magnoliopsida</taxon>
        <taxon>eudicotyledons</taxon>
        <taxon>Gunneridae</taxon>
        <taxon>Pentapetalae</taxon>
        <taxon>rosids</taxon>
        <taxon>fabids</taxon>
        <taxon>Fabales</taxon>
        <taxon>Fabaceae</taxon>
        <taxon>Cercidoideae</taxon>
        <taxon>Cercideae</taxon>
        <taxon>Bauhiniinae</taxon>
        <taxon>Bauhinia</taxon>
    </lineage>
</organism>
<accession>A0ACB9KRX3</accession>
<dbReference type="EMBL" id="CM039438">
    <property type="protein sequence ID" value="KAI4300014.1"/>
    <property type="molecule type" value="Genomic_DNA"/>
</dbReference>
<proteinExistence type="predicted"/>
<evidence type="ECO:0000313" key="2">
    <source>
        <dbReference type="Proteomes" id="UP000828941"/>
    </source>
</evidence>
<reference evidence="1 2" key="1">
    <citation type="journal article" date="2022" name="DNA Res.">
        <title>Chromosomal-level genome assembly of the orchid tree Bauhinia variegata (Leguminosae; Cercidoideae) supports the allotetraploid origin hypothesis of Bauhinia.</title>
        <authorList>
            <person name="Zhong Y."/>
            <person name="Chen Y."/>
            <person name="Zheng D."/>
            <person name="Pang J."/>
            <person name="Liu Y."/>
            <person name="Luo S."/>
            <person name="Meng S."/>
            <person name="Qian L."/>
            <person name="Wei D."/>
            <person name="Dai S."/>
            <person name="Zhou R."/>
        </authorList>
    </citation>
    <scope>NUCLEOTIDE SEQUENCE [LARGE SCALE GENOMIC DNA]</scope>
    <source>
        <strain evidence="1">BV-YZ2020</strain>
    </source>
</reference>
<protein>
    <submittedName>
        <fullName evidence="1">Uncharacterized protein</fullName>
    </submittedName>
</protein>
<keyword evidence="2" id="KW-1185">Reference proteome</keyword>